<feature type="non-terminal residue" evidence="2">
    <location>
        <position position="378"/>
    </location>
</feature>
<comment type="caution">
    <text evidence="2">The sequence shown here is derived from an EMBL/GenBank/DDBJ whole genome shotgun (WGS) entry which is preliminary data.</text>
</comment>
<feature type="region of interest" description="Disordered" evidence="1">
    <location>
        <begin position="79"/>
        <end position="160"/>
    </location>
</feature>
<accession>A0AAE0FC12</accession>
<gene>
    <name evidence="2" type="ORF">CYMTET_33947</name>
</gene>
<feature type="non-terminal residue" evidence="2">
    <location>
        <position position="1"/>
    </location>
</feature>
<dbReference type="EMBL" id="LGRX02021192">
    <property type="protein sequence ID" value="KAK3256947.1"/>
    <property type="molecule type" value="Genomic_DNA"/>
</dbReference>
<feature type="region of interest" description="Disordered" evidence="1">
    <location>
        <begin position="210"/>
        <end position="256"/>
    </location>
</feature>
<protein>
    <submittedName>
        <fullName evidence="2">Uncharacterized protein</fullName>
    </submittedName>
</protein>
<organism evidence="2 3">
    <name type="scientific">Cymbomonas tetramitiformis</name>
    <dbReference type="NCBI Taxonomy" id="36881"/>
    <lineage>
        <taxon>Eukaryota</taxon>
        <taxon>Viridiplantae</taxon>
        <taxon>Chlorophyta</taxon>
        <taxon>Pyramimonadophyceae</taxon>
        <taxon>Pyramimonadales</taxon>
        <taxon>Pyramimonadaceae</taxon>
        <taxon>Cymbomonas</taxon>
    </lineage>
</organism>
<sequence>GEATLNPHAMDVPCPALRIPSLAGAPAVHPGQALLGAQGGVAHGAPPAGASFLQLAPGGAAVAATARDCEAHPLAHPARRLGKMGGRSACHAPRAGQPSARPSTLDLRPKARIPRLDRARWRSQGASPHRAEGADSDAATASCSRVSPMGRDGGGSAGTERCHAAGPAAHGATALGGGAGHLVCRCARAWAQSDVVGSNGAAYGEARGAYDDVPLEPSDASNPPHQEETHRHCQDVDTESRERRLPRLGGERAGCAGAAGRHAEGAAADAAASSGTGVDGLARCGSHQKALLLGVCAHHQAYGPADRGGYILSVGGIRAHHTTGQAGYGWPNPHQPPGATCEWLVCGWPNPINCRGFLGVAVAMGGWNPHQLAMGLPV</sequence>
<dbReference type="AlphaFoldDB" id="A0AAE0FC12"/>
<name>A0AAE0FC12_9CHLO</name>
<keyword evidence="3" id="KW-1185">Reference proteome</keyword>
<evidence type="ECO:0000256" key="1">
    <source>
        <dbReference type="SAM" id="MobiDB-lite"/>
    </source>
</evidence>
<evidence type="ECO:0000313" key="3">
    <source>
        <dbReference type="Proteomes" id="UP001190700"/>
    </source>
</evidence>
<reference evidence="2 3" key="1">
    <citation type="journal article" date="2015" name="Genome Biol. Evol.">
        <title>Comparative Genomics of a Bacterivorous Green Alga Reveals Evolutionary Causalities and Consequences of Phago-Mixotrophic Mode of Nutrition.</title>
        <authorList>
            <person name="Burns J.A."/>
            <person name="Paasch A."/>
            <person name="Narechania A."/>
            <person name="Kim E."/>
        </authorList>
    </citation>
    <scope>NUCLEOTIDE SEQUENCE [LARGE SCALE GENOMIC DNA]</scope>
    <source>
        <strain evidence="2 3">PLY_AMNH</strain>
    </source>
</reference>
<proteinExistence type="predicted"/>
<dbReference type="Proteomes" id="UP001190700">
    <property type="component" value="Unassembled WGS sequence"/>
</dbReference>
<feature type="compositionally biased region" description="Basic and acidic residues" evidence="1">
    <location>
        <begin position="225"/>
        <end position="245"/>
    </location>
</feature>
<evidence type="ECO:0000313" key="2">
    <source>
        <dbReference type="EMBL" id="KAK3256947.1"/>
    </source>
</evidence>